<gene>
    <name evidence="19" type="ORF">SMSP2_02974</name>
</gene>
<evidence type="ECO:0000259" key="18">
    <source>
        <dbReference type="Pfam" id="PF07992"/>
    </source>
</evidence>
<feature type="binding site" evidence="14">
    <location>
        <begin position="142"/>
        <end position="144"/>
    </location>
    <ligand>
        <name>FAD</name>
        <dbReference type="ChEBI" id="CHEBI:57692"/>
    </ligand>
</feature>
<dbReference type="PANTHER" id="PTHR22912">
    <property type="entry name" value="DISULFIDE OXIDOREDUCTASE"/>
    <property type="match status" value="1"/>
</dbReference>
<feature type="binding site" evidence="14">
    <location>
        <position position="114"/>
    </location>
    <ligand>
        <name>FAD</name>
        <dbReference type="ChEBI" id="CHEBI:57692"/>
    </ligand>
</feature>
<sequence>MAEKFDVAVIGGGPGGYAAAIRCAQKGLSVAIVEKEYMGGTCLNCGCIPSKALLGSAHFLTQAKHANLMGLEIGSLKPNWAKIQARKDAIVKGFRGGVTSLVKGNNIKVFEGRGIAAGNGTVKIENNGSNEEITAGKIILATGSVPIEIPAFPFDGENIISSKEALSLSEVPESMVIIGGGVIGCELACVYACMGCKVTIIEALPSLLPNEDDWVGKLLEKELKKLGITSLTSSKVTAVDAAAGKCSVSVEGGDDLEASKVLVAVGRRACCDKETVEALGLEMDGAKIKINEKLETSAEGVYAIGDAVGTTYLAHGAFMEAEVAADNAAGGDETMQDYHLIPRAVYTFPEVASVGRSEKRCKEMDIEVEIGKAPFRSNGRSVAHNETVGEIRVIRKKDSKEILGVSMVGATVTEMAAAARALIGSTEEITKVCFPHPTVSEVLKEAWEDAYGISIHVPPRQ</sequence>
<evidence type="ECO:0000256" key="1">
    <source>
        <dbReference type="ARBA" id="ARBA00004496"/>
    </source>
</evidence>
<dbReference type="EMBL" id="CP019646">
    <property type="protein sequence ID" value="AQQ72584.1"/>
    <property type="molecule type" value="Genomic_DNA"/>
</dbReference>
<keyword evidence="10" id="KW-1015">Disulfide bond</keyword>
<feature type="binding site" evidence="14">
    <location>
        <begin position="179"/>
        <end position="186"/>
    </location>
    <ligand>
        <name>NAD(+)</name>
        <dbReference type="ChEBI" id="CHEBI:57540"/>
    </ligand>
</feature>
<dbReference type="EC" id="1.8.1.4" evidence="3 16"/>
<protein>
    <recommendedName>
        <fullName evidence="4 16">Dihydrolipoyl dehydrogenase</fullName>
        <ecNumber evidence="3 16">1.8.1.4</ecNumber>
    </recommendedName>
</protein>
<dbReference type="InterPro" id="IPR006258">
    <property type="entry name" value="Lipoamide_DH"/>
</dbReference>
<dbReference type="InterPro" id="IPR012999">
    <property type="entry name" value="Pyr_OxRdtase_I_AS"/>
</dbReference>
<dbReference type="AlphaFoldDB" id="A0A1Q2MIU0"/>
<dbReference type="GO" id="GO:0006103">
    <property type="term" value="P:2-oxoglutarate metabolic process"/>
    <property type="evidence" value="ECO:0007669"/>
    <property type="project" value="TreeGrafter"/>
</dbReference>
<feature type="binding site" evidence="14">
    <location>
        <position position="306"/>
    </location>
    <ligand>
        <name>FAD</name>
        <dbReference type="ChEBI" id="CHEBI:57692"/>
    </ligand>
</feature>
<dbReference type="InterPro" id="IPR016156">
    <property type="entry name" value="FAD/NAD-linked_Rdtase_dimer_sf"/>
</dbReference>
<dbReference type="InterPro" id="IPR050151">
    <property type="entry name" value="Class-I_Pyr_Nuc-Dis_Oxidored"/>
</dbReference>
<evidence type="ECO:0000256" key="8">
    <source>
        <dbReference type="ARBA" id="ARBA00023002"/>
    </source>
</evidence>
<evidence type="ECO:0000256" key="10">
    <source>
        <dbReference type="ARBA" id="ARBA00023157"/>
    </source>
</evidence>
<keyword evidence="5" id="KW-0963">Cytoplasm</keyword>
<dbReference type="STRING" id="1851148.SMSP2_02974"/>
<dbReference type="InterPro" id="IPR004099">
    <property type="entry name" value="Pyr_nucl-diS_OxRdtase_dimer"/>
</dbReference>
<dbReference type="InterPro" id="IPR023753">
    <property type="entry name" value="FAD/NAD-binding_dom"/>
</dbReference>
<evidence type="ECO:0000256" key="6">
    <source>
        <dbReference type="ARBA" id="ARBA00022630"/>
    </source>
</evidence>
<dbReference type="Pfam" id="PF02852">
    <property type="entry name" value="Pyr_redox_dim"/>
    <property type="match status" value="1"/>
</dbReference>
<comment type="catalytic activity">
    <reaction evidence="12 16">
        <text>N(6)-[(R)-dihydrolipoyl]-L-lysyl-[protein] + NAD(+) = N(6)-[(R)-lipoyl]-L-lysyl-[protein] + NADH + H(+)</text>
        <dbReference type="Rhea" id="RHEA:15045"/>
        <dbReference type="Rhea" id="RHEA-COMP:10474"/>
        <dbReference type="Rhea" id="RHEA-COMP:10475"/>
        <dbReference type="ChEBI" id="CHEBI:15378"/>
        <dbReference type="ChEBI" id="CHEBI:57540"/>
        <dbReference type="ChEBI" id="CHEBI:57945"/>
        <dbReference type="ChEBI" id="CHEBI:83099"/>
        <dbReference type="ChEBI" id="CHEBI:83100"/>
        <dbReference type="EC" id="1.8.1.4"/>
    </reaction>
</comment>
<evidence type="ECO:0000256" key="16">
    <source>
        <dbReference type="RuleBase" id="RU003692"/>
    </source>
</evidence>
<dbReference type="SUPFAM" id="SSF55424">
    <property type="entry name" value="FAD/NAD-linked reductases, dimerisation (C-terminal) domain"/>
    <property type="match status" value="1"/>
</dbReference>
<evidence type="ECO:0000256" key="14">
    <source>
        <dbReference type="PIRSR" id="PIRSR000350-3"/>
    </source>
</evidence>
<dbReference type="FunFam" id="3.30.390.30:FF:000001">
    <property type="entry name" value="Dihydrolipoyl dehydrogenase"/>
    <property type="match status" value="1"/>
</dbReference>
<feature type="binding site" evidence="14">
    <location>
        <position position="51"/>
    </location>
    <ligand>
        <name>FAD</name>
        <dbReference type="ChEBI" id="CHEBI:57692"/>
    </ligand>
</feature>
<keyword evidence="9 14" id="KW-0520">NAD</keyword>
<evidence type="ECO:0000256" key="7">
    <source>
        <dbReference type="ARBA" id="ARBA00022827"/>
    </source>
</evidence>
<evidence type="ECO:0000256" key="4">
    <source>
        <dbReference type="ARBA" id="ARBA00016961"/>
    </source>
</evidence>
<comment type="subcellular location">
    <subcellularLocation>
        <location evidence="1">Cytoplasm</location>
    </subcellularLocation>
</comment>
<keyword evidence="6 16" id="KW-0285">Flavoprotein</keyword>
<feature type="domain" description="Pyridine nucleotide-disulphide oxidoreductase dimerisation" evidence="17">
    <location>
        <begin position="341"/>
        <end position="446"/>
    </location>
</feature>
<evidence type="ECO:0000256" key="5">
    <source>
        <dbReference type="ARBA" id="ARBA00022490"/>
    </source>
</evidence>
<evidence type="ECO:0000313" key="19">
    <source>
        <dbReference type="EMBL" id="AQQ72584.1"/>
    </source>
</evidence>
<feature type="binding site" evidence="14">
    <location>
        <position position="202"/>
    </location>
    <ligand>
        <name>NAD(+)</name>
        <dbReference type="ChEBI" id="CHEBI:57540"/>
    </ligand>
</feature>
<dbReference type="InterPro" id="IPR001100">
    <property type="entry name" value="Pyr_nuc-diS_OxRdtase"/>
</dbReference>
<dbReference type="NCBIfam" id="TIGR01350">
    <property type="entry name" value="lipoamide_DH"/>
    <property type="match status" value="1"/>
</dbReference>
<keyword evidence="7 14" id="KW-0274">FAD</keyword>
<dbReference type="PRINTS" id="PR00368">
    <property type="entry name" value="FADPNR"/>
</dbReference>
<dbReference type="Proteomes" id="UP000188181">
    <property type="component" value="Chromosome"/>
</dbReference>
<proteinExistence type="inferred from homology"/>
<evidence type="ECO:0000256" key="11">
    <source>
        <dbReference type="ARBA" id="ARBA00023284"/>
    </source>
</evidence>
<accession>A0A1Q2MIU0</accession>
<dbReference type="OrthoDB" id="230580at2"/>
<name>A0A1Q2MIU0_9BACT</name>
<dbReference type="GO" id="GO:0005737">
    <property type="term" value="C:cytoplasm"/>
    <property type="evidence" value="ECO:0007669"/>
    <property type="project" value="UniProtKB-SubCell"/>
</dbReference>
<dbReference type="Gene3D" id="3.50.50.60">
    <property type="entry name" value="FAD/NAD(P)-binding domain"/>
    <property type="match status" value="2"/>
</dbReference>
<feature type="active site" description="Proton acceptor" evidence="13">
    <location>
        <position position="436"/>
    </location>
</feature>
<keyword evidence="20" id="KW-1185">Reference proteome</keyword>
<feature type="binding site" evidence="14">
    <location>
        <position position="266"/>
    </location>
    <ligand>
        <name>NAD(+)</name>
        <dbReference type="ChEBI" id="CHEBI:57540"/>
    </ligand>
</feature>
<comment type="similarity">
    <text evidence="2 16">Belongs to the class-I pyridine nucleotide-disulfide oxidoreductase family.</text>
</comment>
<feature type="disulfide bond" description="Redox-active" evidence="15">
    <location>
        <begin position="42"/>
        <end position="47"/>
    </location>
</feature>
<keyword evidence="11 16" id="KW-0676">Redox-active center</keyword>
<feature type="domain" description="FAD/NAD(P)-binding" evidence="18">
    <location>
        <begin position="5"/>
        <end position="321"/>
    </location>
</feature>
<comment type="cofactor">
    <cofactor evidence="14 16">
        <name>FAD</name>
        <dbReference type="ChEBI" id="CHEBI:57692"/>
    </cofactor>
    <text evidence="14 16">Binds 1 FAD per subunit.</text>
</comment>
<keyword evidence="8 16" id="KW-0560">Oxidoreductase</keyword>
<dbReference type="RefSeq" id="WP_146684761.1">
    <property type="nucleotide sequence ID" value="NZ_CP019646.1"/>
</dbReference>
<dbReference type="PANTHER" id="PTHR22912:SF217">
    <property type="entry name" value="DIHYDROLIPOYL DEHYDROGENASE"/>
    <property type="match status" value="1"/>
</dbReference>
<dbReference type="InterPro" id="IPR036188">
    <property type="entry name" value="FAD/NAD-bd_sf"/>
</dbReference>
<organism evidence="19 20">
    <name type="scientific">Limihaloglobus sulfuriphilus</name>
    <dbReference type="NCBI Taxonomy" id="1851148"/>
    <lineage>
        <taxon>Bacteria</taxon>
        <taxon>Pseudomonadati</taxon>
        <taxon>Planctomycetota</taxon>
        <taxon>Phycisphaerae</taxon>
        <taxon>Sedimentisphaerales</taxon>
        <taxon>Sedimentisphaeraceae</taxon>
        <taxon>Limihaloglobus</taxon>
    </lineage>
</organism>
<evidence type="ECO:0000256" key="9">
    <source>
        <dbReference type="ARBA" id="ARBA00023027"/>
    </source>
</evidence>
<dbReference type="Gene3D" id="3.30.390.30">
    <property type="match status" value="1"/>
</dbReference>
<evidence type="ECO:0000313" key="20">
    <source>
        <dbReference type="Proteomes" id="UP000188181"/>
    </source>
</evidence>
<dbReference type="PROSITE" id="PS00076">
    <property type="entry name" value="PYRIDINE_REDOX_1"/>
    <property type="match status" value="1"/>
</dbReference>
<keyword evidence="14" id="KW-0547">Nucleotide-binding</keyword>
<dbReference type="GO" id="GO:0004148">
    <property type="term" value="F:dihydrolipoyl dehydrogenase (NADH) activity"/>
    <property type="evidence" value="ECO:0007669"/>
    <property type="project" value="UniProtKB-EC"/>
</dbReference>
<dbReference type="GO" id="GO:0050660">
    <property type="term" value="F:flavin adenine dinucleotide binding"/>
    <property type="evidence" value="ECO:0007669"/>
    <property type="project" value="InterPro"/>
</dbReference>
<dbReference type="Pfam" id="PF07992">
    <property type="entry name" value="Pyr_redox_2"/>
    <property type="match status" value="1"/>
</dbReference>
<evidence type="ECO:0000256" key="13">
    <source>
        <dbReference type="PIRSR" id="PIRSR000350-2"/>
    </source>
</evidence>
<evidence type="ECO:0000256" key="12">
    <source>
        <dbReference type="ARBA" id="ARBA00049187"/>
    </source>
</evidence>
<comment type="miscellaneous">
    <text evidence="16">The active site is a redox-active disulfide bond.</text>
</comment>
<evidence type="ECO:0000256" key="2">
    <source>
        <dbReference type="ARBA" id="ARBA00007532"/>
    </source>
</evidence>
<dbReference type="PIRSF" id="PIRSF000350">
    <property type="entry name" value="Mercury_reductase_MerA"/>
    <property type="match status" value="1"/>
</dbReference>
<evidence type="ECO:0000256" key="15">
    <source>
        <dbReference type="PIRSR" id="PIRSR000350-4"/>
    </source>
</evidence>
<evidence type="ECO:0000256" key="3">
    <source>
        <dbReference type="ARBA" id="ARBA00012608"/>
    </source>
</evidence>
<dbReference type="KEGG" id="pbas:SMSP2_02974"/>
<reference evidence="20" key="1">
    <citation type="submission" date="2017-02" db="EMBL/GenBank/DDBJ databases">
        <title>Comparative genomics and description of representatives of a novel lineage of planctomycetes thriving in anoxic sediments.</title>
        <authorList>
            <person name="Spring S."/>
            <person name="Bunk B."/>
            <person name="Sproer C."/>
        </authorList>
    </citation>
    <scope>NUCLEOTIDE SEQUENCE [LARGE SCALE GENOMIC DNA]</scope>
    <source>
        <strain evidence="20">SM-Chi-D1</strain>
    </source>
</reference>
<dbReference type="PRINTS" id="PR00411">
    <property type="entry name" value="PNDRDTASEI"/>
</dbReference>
<dbReference type="SUPFAM" id="SSF51905">
    <property type="entry name" value="FAD/NAD(P)-binding domain"/>
    <property type="match status" value="1"/>
</dbReference>
<evidence type="ECO:0000259" key="17">
    <source>
        <dbReference type="Pfam" id="PF02852"/>
    </source>
</evidence>